<organism evidence="1 2">
    <name type="scientific">Trifolium pratense</name>
    <name type="common">Red clover</name>
    <dbReference type="NCBI Taxonomy" id="57577"/>
    <lineage>
        <taxon>Eukaryota</taxon>
        <taxon>Viridiplantae</taxon>
        <taxon>Streptophyta</taxon>
        <taxon>Embryophyta</taxon>
        <taxon>Tracheophyta</taxon>
        <taxon>Spermatophyta</taxon>
        <taxon>Magnoliopsida</taxon>
        <taxon>eudicotyledons</taxon>
        <taxon>Gunneridae</taxon>
        <taxon>Pentapetalae</taxon>
        <taxon>rosids</taxon>
        <taxon>fabids</taxon>
        <taxon>Fabales</taxon>
        <taxon>Fabaceae</taxon>
        <taxon>Papilionoideae</taxon>
        <taxon>50 kb inversion clade</taxon>
        <taxon>NPAAA clade</taxon>
        <taxon>Hologalegina</taxon>
        <taxon>IRL clade</taxon>
        <taxon>Trifolieae</taxon>
        <taxon>Trifolium</taxon>
    </lineage>
</organism>
<name>A0ACB0K3R2_TRIPR</name>
<reference evidence="1" key="1">
    <citation type="submission" date="2023-10" db="EMBL/GenBank/DDBJ databases">
        <authorList>
            <person name="Rodriguez Cubillos JULIANA M."/>
            <person name="De Vega J."/>
        </authorList>
    </citation>
    <scope>NUCLEOTIDE SEQUENCE</scope>
</reference>
<dbReference type="Proteomes" id="UP001177021">
    <property type="component" value="Unassembled WGS sequence"/>
</dbReference>
<accession>A0ACB0K3R2</accession>
<comment type="caution">
    <text evidence="1">The sequence shown here is derived from an EMBL/GenBank/DDBJ whole genome shotgun (WGS) entry which is preliminary data.</text>
</comment>
<gene>
    <name evidence="1" type="ORF">MILVUS5_LOCUS19512</name>
</gene>
<evidence type="ECO:0000313" key="1">
    <source>
        <dbReference type="EMBL" id="CAJ2651960.1"/>
    </source>
</evidence>
<proteinExistence type="predicted"/>
<protein>
    <submittedName>
        <fullName evidence="1">Uncharacterized protein</fullName>
    </submittedName>
</protein>
<sequence length="1240" mass="143162">MTGAFIQGVTYANVEIRGYSQTIYFYVVPMLEHPVILGEPWMRHNKAYPIPHLNIIRHEISGNDIPVLGSEIDTPIVQEIRSASLVTSLEFMSIINRLQNKMNVSTNIFKVSINDIDKALLKLSKQDHRSDNELRKLVPEQFHDLIDLWRFDKASKLPPNRPGIDHRIEIKADSKGNKLNIPFGPLYNMSREELLVLRKTLNDLLDKGYIRASKSEAGAPVLFVRKPGGGLRFCCDYRGLNTITNLDRYPLPLFNDTIRNLTSAKWFTKLDVVAAFHKIRMEQGEEWKTAFRTRYGLFEWLVTPFGLTGAPATFQRYINRILQSDLDDYCTAYMDDVLIYTTGDKKDHDTKVRKVLCKLLDAGLYLDPDKCEFAVKSVKYLGFIIRAGYGIQADPDKIKAIVEWEPPSSTTGVRSFVGFANYYRMFISSFSEIIAPLTALTGKGVPYKWEDAHQQAFETLKILFTRTPNLAQWDHKKATFLEADCSGFALGGALTQLDNEGKRRVVAYYSQKLTPAERNYPIHDKELLAIIRCLEQWDAELRSCSKFCILTDHRNLEYFMTRQKLSERQARWAEYLSRFSFQLIYRPGKEAVVPDALSRREQDKPNGMEVTESRTAQLIPDNALNQWLCHTFLHSTTTTFPPASRVFENDELHDLWTQTLQNDKIYQRVYEVISRDERALPAELQLKVQVSECSIDSLNRLLFRDRIWIPGAPPDGENNQLDALRTKLIQKTHDSSIVGHPGREGTISILSRDYYWPKMHKQVRRFLRNCHICGRTKVWREHKKGFLKPLPIPDRFYSDIAMDFITKMPPSETSFNRDKATNILVITDRLIKNVTLEALASIDAETVAERFMWCYYRYHGFPKSITSDQGPQWVGRFWKHLCKLVGIEQRLTSTYHPQTDGCTERWNQEVWAYLRSYVNYMQNDWAKWLFTAQVALNNRPNTTTGLSPFFVTHGYNLTPLDISRAEKTNLPEEKRASNFVSRLKDLEDFSQSALAAANQQQEFYANKKRSASERFQVGDKVWLSYEHYGTDRPKKKMDWLRGKYTVSKVLGSHNVELTGLPKNISNVFHVDQLRRVANDPLPAQELHDEQPPPIQTIGGEEQFVNEILCARTINRGKGKQRLVLVSWKGFADPTWEPLQALQETEALDNFEKLYGNAETNNGPLSSWPFGQIPRPALELDLGHHGVKAIRRAFKSQGYGRRISKRKEFSDTPEHRQSRREFAVAAIQWTRERLSQQMFSD</sequence>
<keyword evidence="2" id="KW-1185">Reference proteome</keyword>
<evidence type="ECO:0000313" key="2">
    <source>
        <dbReference type="Proteomes" id="UP001177021"/>
    </source>
</evidence>
<dbReference type="EMBL" id="CASHSV030000191">
    <property type="protein sequence ID" value="CAJ2651960.1"/>
    <property type="molecule type" value="Genomic_DNA"/>
</dbReference>